<dbReference type="HAMAP" id="MF_00373">
    <property type="entry name" value="Ribosomal_bL28"/>
    <property type="match status" value="1"/>
</dbReference>
<comment type="similarity">
    <text evidence="1 5">Belongs to the bacterial ribosomal protein bL28 family.</text>
</comment>
<evidence type="ECO:0000256" key="2">
    <source>
        <dbReference type="ARBA" id="ARBA00022980"/>
    </source>
</evidence>
<protein>
    <recommendedName>
        <fullName evidence="4 5">Large ribosomal subunit protein bL28</fullName>
    </recommendedName>
</protein>
<dbReference type="Gene3D" id="2.30.170.40">
    <property type="entry name" value="Ribosomal protein L28/L24"/>
    <property type="match status" value="1"/>
</dbReference>
<dbReference type="AlphaFoldDB" id="A0A8E6B5G0"/>
<dbReference type="Gene3D" id="2.20.150.30">
    <property type="match status" value="1"/>
</dbReference>
<dbReference type="InterPro" id="IPR001383">
    <property type="entry name" value="Ribosomal_bL28_bact-type"/>
</dbReference>
<dbReference type="PANTHER" id="PTHR39080:SF1">
    <property type="entry name" value="LARGE RIBOSOMAL SUBUNIT PROTEIN BL28A"/>
    <property type="match status" value="1"/>
</dbReference>
<proteinExistence type="inferred from homology"/>
<dbReference type="SUPFAM" id="SSF143800">
    <property type="entry name" value="L28p-like"/>
    <property type="match status" value="1"/>
</dbReference>
<accession>A0A8E6B5G0</accession>
<evidence type="ECO:0000313" key="6">
    <source>
        <dbReference type="EMBL" id="QVL31814.1"/>
    </source>
</evidence>
<dbReference type="EMBL" id="CP074694">
    <property type="protein sequence ID" value="QVL31814.1"/>
    <property type="molecule type" value="Genomic_DNA"/>
</dbReference>
<dbReference type="RefSeq" id="WP_213496137.1">
    <property type="nucleotide sequence ID" value="NZ_CP074694.1"/>
</dbReference>
<dbReference type="Pfam" id="PF00830">
    <property type="entry name" value="Ribosomal_L28"/>
    <property type="match status" value="1"/>
</dbReference>
<evidence type="ECO:0000313" key="7">
    <source>
        <dbReference type="Proteomes" id="UP000676194"/>
    </source>
</evidence>
<evidence type="ECO:0000256" key="4">
    <source>
        <dbReference type="ARBA" id="ARBA00035174"/>
    </source>
</evidence>
<keyword evidence="3 5" id="KW-0687">Ribonucleoprotein</keyword>
<keyword evidence="7" id="KW-1185">Reference proteome</keyword>
<name>A0A8E6B5G0_9BACT</name>
<reference evidence="6" key="1">
    <citation type="submission" date="2021-05" db="EMBL/GenBank/DDBJ databases">
        <title>Complete genome sequence of the cellulolytic planctomycete Telmatocola sphagniphila SP2T and characterization of the first cellulase from planctomycetes.</title>
        <authorList>
            <person name="Rakitin A.L."/>
            <person name="Beletsky A.V."/>
            <person name="Naumoff D.G."/>
            <person name="Kulichevskaya I.S."/>
            <person name="Mardanov A.V."/>
            <person name="Ravin N.V."/>
            <person name="Dedysh S.N."/>
        </authorList>
    </citation>
    <scope>NUCLEOTIDE SEQUENCE</scope>
    <source>
        <strain evidence="6">SP2T</strain>
    </source>
</reference>
<keyword evidence="2 5" id="KW-0689">Ribosomal protein</keyword>
<gene>
    <name evidence="5 6" type="primary">rpmB</name>
    <name evidence="6" type="ORF">KIH39_23745</name>
</gene>
<organism evidence="6 7">
    <name type="scientific">Telmatocola sphagniphila</name>
    <dbReference type="NCBI Taxonomy" id="1123043"/>
    <lineage>
        <taxon>Bacteria</taxon>
        <taxon>Pseudomonadati</taxon>
        <taxon>Planctomycetota</taxon>
        <taxon>Planctomycetia</taxon>
        <taxon>Gemmatales</taxon>
        <taxon>Gemmataceae</taxon>
    </lineage>
</organism>
<evidence type="ECO:0000256" key="3">
    <source>
        <dbReference type="ARBA" id="ARBA00023274"/>
    </source>
</evidence>
<dbReference type="NCBIfam" id="TIGR00009">
    <property type="entry name" value="L28"/>
    <property type="match status" value="1"/>
</dbReference>
<dbReference type="GO" id="GO:1990904">
    <property type="term" value="C:ribonucleoprotein complex"/>
    <property type="evidence" value="ECO:0007669"/>
    <property type="project" value="UniProtKB-KW"/>
</dbReference>
<dbReference type="InterPro" id="IPR050096">
    <property type="entry name" value="Bacterial_rp_bL28"/>
</dbReference>
<dbReference type="PANTHER" id="PTHR39080">
    <property type="entry name" value="50S RIBOSOMAL PROTEIN L28"/>
    <property type="match status" value="1"/>
</dbReference>
<dbReference type="GO" id="GO:0005840">
    <property type="term" value="C:ribosome"/>
    <property type="evidence" value="ECO:0007669"/>
    <property type="project" value="UniProtKB-KW"/>
</dbReference>
<dbReference type="Proteomes" id="UP000676194">
    <property type="component" value="Chromosome"/>
</dbReference>
<sequence>MGMECAVTGKKPAFGNQKTYRGKAKYLGGVGRKITGTSGRKFKPNLQKVKVVINGKVKTVRVAVSALRSGLVHKPIKRKLFSTPQL</sequence>
<dbReference type="InterPro" id="IPR034704">
    <property type="entry name" value="Ribosomal_bL28/bL31-like_sf"/>
</dbReference>
<dbReference type="GO" id="GO:0003735">
    <property type="term" value="F:structural constituent of ribosome"/>
    <property type="evidence" value="ECO:0007669"/>
    <property type="project" value="InterPro"/>
</dbReference>
<dbReference type="InterPro" id="IPR026569">
    <property type="entry name" value="Ribosomal_bL28"/>
</dbReference>
<evidence type="ECO:0000256" key="5">
    <source>
        <dbReference type="HAMAP-Rule" id="MF_00373"/>
    </source>
</evidence>
<dbReference type="InterPro" id="IPR037147">
    <property type="entry name" value="Ribosomal_bL28_sf"/>
</dbReference>
<dbReference type="KEGG" id="tsph:KIH39_23745"/>
<dbReference type="GO" id="GO:0006412">
    <property type="term" value="P:translation"/>
    <property type="evidence" value="ECO:0007669"/>
    <property type="project" value="UniProtKB-UniRule"/>
</dbReference>
<evidence type="ECO:0000256" key="1">
    <source>
        <dbReference type="ARBA" id="ARBA00008760"/>
    </source>
</evidence>